<reference evidence="3 4" key="1">
    <citation type="submission" date="2020-12" db="EMBL/GenBank/DDBJ databases">
        <title>Bacterial novel species Adhaeribacter sp. BT258 isolated from soil.</title>
        <authorList>
            <person name="Jung H.-Y."/>
        </authorList>
    </citation>
    <scope>NUCLEOTIDE SEQUENCE [LARGE SCALE GENOMIC DNA]</scope>
    <source>
        <strain evidence="3 4">BT258</strain>
    </source>
</reference>
<feature type="domain" description="Glycosyltransferase 2-like" evidence="2">
    <location>
        <begin position="6"/>
        <end position="125"/>
    </location>
</feature>
<evidence type="ECO:0000313" key="3">
    <source>
        <dbReference type="EMBL" id="MBK0401375.1"/>
    </source>
</evidence>
<comment type="similarity">
    <text evidence="1">Belongs to the glycosyltransferase 2 family. WaaE/KdtX subfamily.</text>
</comment>
<protein>
    <submittedName>
        <fullName evidence="3">Glycosyltransferase family 2 protein</fullName>
    </submittedName>
</protein>
<evidence type="ECO:0000256" key="1">
    <source>
        <dbReference type="ARBA" id="ARBA00038494"/>
    </source>
</evidence>
<gene>
    <name evidence="3" type="ORF">I5M27_00155</name>
</gene>
<proteinExistence type="inferred from homology"/>
<dbReference type="PANTHER" id="PTHR43630">
    <property type="entry name" value="POLY-BETA-1,6-N-ACETYL-D-GLUCOSAMINE SYNTHASE"/>
    <property type="match status" value="1"/>
</dbReference>
<dbReference type="InterPro" id="IPR029044">
    <property type="entry name" value="Nucleotide-diphossugar_trans"/>
</dbReference>
<name>A0ABS1BYK9_9BACT</name>
<dbReference type="RefSeq" id="WP_200504011.1">
    <property type="nucleotide sequence ID" value="NZ_JAEHFX010000001.1"/>
</dbReference>
<dbReference type="PANTHER" id="PTHR43630:SF2">
    <property type="entry name" value="GLYCOSYLTRANSFERASE"/>
    <property type="match status" value="1"/>
</dbReference>
<dbReference type="SUPFAM" id="SSF53448">
    <property type="entry name" value="Nucleotide-diphospho-sugar transferases"/>
    <property type="match status" value="1"/>
</dbReference>
<evidence type="ECO:0000313" key="4">
    <source>
        <dbReference type="Proteomes" id="UP000644147"/>
    </source>
</evidence>
<organism evidence="3 4">
    <name type="scientific">Adhaeribacter terrigena</name>
    <dbReference type="NCBI Taxonomy" id="2793070"/>
    <lineage>
        <taxon>Bacteria</taxon>
        <taxon>Pseudomonadati</taxon>
        <taxon>Bacteroidota</taxon>
        <taxon>Cytophagia</taxon>
        <taxon>Cytophagales</taxon>
        <taxon>Hymenobacteraceae</taxon>
        <taxon>Adhaeribacter</taxon>
    </lineage>
</organism>
<dbReference type="EMBL" id="JAEHFX010000001">
    <property type="protein sequence ID" value="MBK0401375.1"/>
    <property type="molecule type" value="Genomic_DNA"/>
</dbReference>
<keyword evidence="4" id="KW-1185">Reference proteome</keyword>
<dbReference type="Proteomes" id="UP000644147">
    <property type="component" value="Unassembled WGS sequence"/>
</dbReference>
<dbReference type="Gene3D" id="3.90.550.10">
    <property type="entry name" value="Spore Coat Polysaccharide Biosynthesis Protein SpsA, Chain A"/>
    <property type="match status" value="1"/>
</dbReference>
<dbReference type="InterPro" id="IPR001173">
    <property type="entry name" value="Glyco_trans_2-like"/>
</dbReference>
<sequence>MQVKLSVVIITFNEEKNIARCVNSVREIADEVVVVDSFSKDRTEEICRELGVKFVQHAFAGHIEQKNYAITQAAFPHILSLDADEALSPELIETIKTVKNNWQADGYFLNRLTNYCGQWIKHSGWYPDRKLRLWDSRKGQWGGTNPHDKFIMESNANVKYLSGDLLHYSFYTISQHFEQVNKFTSIGAQQLFKKGKKPTAYQLFLKPSLKFCLSYIIKRGFLDGFYGYTICKISAMAVYLKYAKAAELFQQAKNK</sequence>
<dbReference type="CDD" id="cd02511">
    <property type="entry name" value="Beta4Glucosyltransferase"/>
    <property type="match status" value="1"/>
</dbReference>
<accession>A0ABS1BYK9</accession>
<evidence type="ECO:0000259" key="2">
    <source>
        <dbReference type="Pfam" id="PF00535"/>
    </source>
</evidence>
<comment type="caution">
    <text evidence="3">The sequence shown here is derived from an EMBL/GenBank/DDBJ whole genome shotgun (WGS) entry which is preliminary data.</text>
</comment>
<dbReference type="Pfam" id="PF00535">
    <property type="entry name" value="Glycos_transf_2"/>
    <property type="match status" value="1"/>
</dbReference>